<dbReference type="Proteomes" id="UP000243342">
    <property type="component" value="Unassembled WGS sequence"/>
</dbReference>
<sequence>MGIMDNLRKLAGKNPEQVNKGIDKAGDMADEKTGGKYSDQIDTGAQKAKEALGTDQGGAQDGDDAKS</sequence>
<organism evidence="2 3">
    <name type="scientific">Mangrovactinospora gilvigrisea</name>
    <dbReference type="NCBI Taxonomy" id="1428644"/>
    <lineage>
        <taxon>Bacteria</taxon>
        <taxon>Bacillati</taxon>
        <taxon>Actinomycetota</taxon>
        <taxon>Actinomycetes</taxon>
        <taxon>Kitasatosporales</taxon>
        <taxon>Streptomycetaceae</taxon>
        <taxon>Mangrovactinospora</taxon>
    </lineage>
</organism>
<dbReference type="AlphaFoldDB" id="A0A1J7BCS6"/>
<dbReference type="OrthoDB" id="5125103at2"/>
<feature type="region of interest" description="Disordered" evidence="1">
    <location>
        <begin position="1"/>
        <end position="67"/>
    </location>
</feature>
<dbReference type="EMBL" id="MLCF01000092">
    <property type="protein sequence ID" value="OIV36454.1"/>
    <property type="molecule type" value="Genomic_DNA"/>
</dbReference>
<feature type="compositionally biased region" description="Basic and acidic residues" evidence="1">
    <location>
        <begin position="21"/>
        <end position="34"/>
    </location>
</feature>
<dbReference type="InterPro" id="IPR028037">
    <property type="entry name" value="Antitoxin_Rv0909/MT0933"/>
</dbReference>
<protein>
    <recommendedName>
        <fullName evidence="4">Antitoxin</fullName>
    </recommendedName>
</protein>
<comment type="caution">
    <text evidence="2">The sequence shown here is derived from an EMBL/GenBank/DDBJ whole genome shotgun (WGS) entry which is preliminary data.</text>
</comment>
<name>A0A1J7BCS6_9ACTN</name>
<dbReference type="RefSeq" id="WP_071657580.1">
    <property type="nucleotide sequence ID" value="NZ_MLCF01000092.1"/>
</dbReference>
<dbReference type="STRING" id="1428644.BIV57_16155"/>
<gene>
    <name evidence="2" type="ORF">BIV57_16155</name>
</gene>
<reference evidence="2 3" key="1">
    <citation type="submission" date="2016-10" db="EMBL/GenBank/DDBJ databases">
        <title>Genome sequence of Streptomyces gilvigriseus MUSC 26.</title>
        <authorList>
            <person name="Lee L.-H."/>
            <person name="Ser H.-L."/>
        </authorList>
    </citation>
    <scope>NUCLEOTIDE SEQUENCE [LARGE SCALE GENOMIC DNA]</scope>
    <source>
        <strain evidence="2 3">MUSC 26</strain>
    </source>
</reference>
<evidence type="ECO:0000313" key="2">
    <source>
        <dbReference type="EMBL" id="OIV36454.1"/>
    </source>
</evidence>
<evidence type="ECO:0000256" key="1">
    <source>
        <dbReference type="SAM" id="MobiDB-lite"/>
    </source>
</evidence>
<keyword evidence="3" id="KW-1185">Reference proteome</keyword>
<evidence type="ECO:0000313" key="3">
    <source>
        <dbReference type="Proteomes" id="UP000243342"/>
    </source>
</evidence>
<evidence type="ECO:0008006" key="4">
    <source>
        <dbReference type="Google" id="ProtNLM"/>
    </source>
</evidence>
<dbReference type="Pfam" id="PF14013">
    <property type="entry name" value="MT0933_antitox"/>
    <property type="match status" value="1"/>
</dbReference>
<accession>A0A1J7BCS6</accession>
<proteinExistence type="predicted"/>